<comment type="caution">
    <text evidence="1">The sequence shown here is derived from an EMBL/GenBank/DDBJ whole genome shotgun (WGS) entry which is preliminary data.</text>
</comment>
<reference evidence="1 2" key="1">
    <citation type="submission" date="2020-08" db="EMBL/GenBank/DDBJ databases">
        <title>Genomic Encyclopedia of Type Strains, Phase IV (KMG-V): Genome sequencing to study the core and pangenomes of soil and plant-associated prokaryotes.</title>
        <authorList>
            <person name="Whitman W."/>
        </authorList>
    </citation>
    <scope>NUCLEOTIDE SEQUENCE [LARGE SCALE GENOMIC DNA]</scope>
    <source>
        <strain evidence="1 2">SEMIA 4074</strain>
    </source>
</reference>
<dbReference type="EMBL" id="JACIFV010000011">
    <property type="protein sequence ID" value="MBB4193270.1"/>
    <property type="molecule type" value="Genomic_DNA"/>
</dbReference>
<gene>
    <name evidence="1" type="ORF">GGD53_003434</name>
</gene>
<dbReference type="Proteomes" id="UP000524492">
    <property type="component" value="Unassembled WGS sequence"/>
</dbReference>
<name>A0A7W4R623_9HYPH</name>
<organism evidence="1 2">
    <name type="scientific">Rhizobium aethiopicum</name>
    <dbReference type="NCBI Taxonomy" id="1138170"/>
    <lineage>
        <taxon>Bacteria</taxon>
        <taxon>Pseudomonadati</taxon>
        <taxon>Pseudomonadota</taxon>
        <taxon>Alphaproteobacteria</taxon>
        <taxon>Hyphomicrobiales</taxon>
        <taxon>Rhizobiaceae</taxon>
        <taxon>Rhizobium/Agrobacterium group</taxon>
        <taxon>Rhizobium</taxon>
    </lineage>
</organism>
<dbReference type="AlphaFoldDB" id="A0A7W4R623"/>
<keyword evidence="2" id="KW-1185">Reference proteome</keyword>
<protein>
    <submittedName>
        <fullName evidence="1">Uncharacterized protein</fullName>
    </submittedName>
</protein>
<evidence type="ECO:0000313" key="2">
    <source>
        <dbReference type="Proteomes" id="UP000524492"/>
    </source>
</evidence>
<evidence type="ECO:0000313" key="1">
    <source>
        <dbReference type="EMBL" id="MBB4193270.1"/>
    </source>
</evidence>
<sequence length="34" mass="4099">MQHIGSAIAALEWLKRLIDEDDRRIDPYRSETWL</sequence>
<accession>A0A7W4R623</accession>
<proteinExistence type="predicted"/>